<dbReference type="InterPro" id="IPR035965">
    <property type="entry name" value="PAS-like_dom_sf"/>
</dbReference>
<dbReference type="STRING" id="316055.RPE_0241"/>
<dbReference type="KEGG" id="rpe:RPE_0241"/>
<organism evidence="2">
    <name type="scientific">Rhodopseudomonas palustris (strain BisA53)</name>
    <dbReference type="NCBI Taxonomy" id="316055"/>
    <lineage>
        <taxon>Bacteria</taxon>
        <taxon>Pseudomonadati</taxon>
        <taxon>Pseudomonadota</taxon>
        <taxon>Alphaproteobacteria</taxon>
        <taxon>Hyphomicrobiales</taxon>
        <taxon>Nitrobacteraceae</taxon>
        <taxon>Rhodopseudomonas</taxon>
    </lineage>
</organism>
<evidence type="ECO:0000259" key="1">
    <source>
        <dbReference type="SMART" id="SM00091"/>
    </source>
</evidence>
<gene>
    <name evidence="2" type="ordered locus">RPE_0241</name>
</gene>
<sequence>MQRFVCEQNISHFQKLLDGAADPTLRHTLESLLSTAKRDLALLNAELQGADGLPPKLRQHRMVDPLSIREQLRRQFDHAPHPYMLIDPGPGLHILDVNDAYAAATFIRRDDVVGKPLFEVLPDNPDLENADGVSNLYQSLSIVVKTGEPHAMAVQRYDIRAPNGQFVERHWQPINTPIHDDTGKLVCLLHHVEDVTPAVLAEADREAARPSDRQLGGQPSH</sequence>
<dbReference type="SMART" id="SM00091">
    <property type="entry name" value="PAS"/>
    <property type="match status" value="1"/>
</dbReference>
<dbReference type="OrthoDB" id="7466251at2"/>
<dbReference type="AlphaFoldDB" id="Q07V34"/>
<dbReference type="Gene3D" id="3.30.450.20">
    <property type="entry name" value="PAS domain"/>
    <property type="match status" value="1"/>
</dbReference>
<feature type="domain" description="PAS" evidence="1">
    <location>
        <begin position="70"/>
        <end position="138"/>
    </location>
</feature>
<dbReference type="CDD" id="cd00130">
    <property type="entry name" value="PAS"/>
    <property type="match status" value="1"/>
</dbReference>
<dbReference type="eggNOG" id="COG5002">
    <property type="taxonomic scope" value="Bacteria"/>
</dbReference>
<dbReference type="InterPro" id="IPR000014">
    <property type="entry name" value="PAS"/>
</dbReference>
<protein>
    <submittedName>
        <fullName evidence="2">Putative PAS/PAC sensor protein</fullName>
    </submittedName>
</protein>
<dbReference type="Pfam" id="PF08448">
    <property type="entry name" value="PAS_4"/>
    <property type="match status" value="1"/>
</dbReference>
<dbReference type="HOGENOM" id="CLU_1346764_0_0_5"/>
<accession>Q07V34</accession>
<evidence type="ECO:0000313" key="2">
    <source>
        <dbReference type="EMBL" id="ABJ04200.1"/>
    </source>
</evidence>
<name>Q07V34_RHOP5</name>
<dbReference type="InterPro" id="IPR013656">
    <property type="entry name" value="PAS_4"/>
</dbReference>
<proteinExistence type="predicted"/>
<dbReference type="SUPFAM" id="SSF55785">
    <property type="entry name" value="PYP-like sensor domain (PAS domain)"/>
    <property type="match status" value="1"/>
</dbReference>
<reference evidence="2" key="1">
    <citation type="submission" date="2006-09" db="EMBL/GenBank/DDBJ databases">
        <title>Complete sequence of Rhodopseudomonas palustris BisA53.</title>
        <authorList>
            <consortium name="US DOE Joint Genome Institute"/>
            <person name="Copeland A."/>
            <person name="Lucas S."/>
            <person name="Lapidus A."/>
            <person name="Barry K."/>
            <person name="Detter J.C."/>
            <person name="Glavina del Rio T."/>
            <person name="Hammon N."/>
            <person name="Israni S."/>
            <person name="Dalin E."/>
            <person name="Tice H."/>
            <person name="Pitluck S."/>
            <person name="Chain P."/>
            <person name="Malfatti S."/>
            <person name="Shin M."/>
            <person name="Vergez L."/>
            <person name="Schmutz J."/>
            <person name="Larimer F."/>
            <person name="Land M."/>
            <person name="Hauser L."/>
            <person name="Pelletier D.A."/>
            <person name="Kyrpides N."/>
            <person name="Kim E."/>
            <person name="Harwood C.S."/>
            <person name="Oda Y."/>
            <person name="Richardson P."/>
        </authorList>
    </citation>
    <scope>NUCLEOTIDE SEQUENCE [LARGE SCALE GENOMIC DNA]</scope>
    <source>
        <strain evidence="2">BisA53</strain>
    </source>
</reference>
<dbReference type="EMBL" id="CP000463">
    <property type="protein sequence ID" value="ABJ04200.1"/>
    <property type="molecule type" value="Genomic_DNA"/>
</dbReference>